<reference evidence="3" key="1">
    <citation type="submission" date="2012-08" db="EMBL/GenBank/DDBJ databases">
        <title>The Genome Sequence of Wuchereria bancrofti.</title>
        <authorList>
            <person name="Nutman T.B."/>
            <person name="Fink D.L."/>
            <person name="Russ C."/>
            <person name="Young S."/>
            <person name="Zeng Q."/>
            <person name="Koehrsen M."/>
            <person name="Alvarado L."/>
            <person name="Berlin A."/>
            <person name="Chapman S.B."/>
            <person name="Chen Z."/>
            <person name="Freedman E."/>
            <person name="Gellesch M."/>
            <person name="Goldberg J."/>
            <person name="Griggs A."/>
            <person name="Gujja S."/>
            <person name="Heilman E.R."/>
            <person name="Heiman D."/>
            <person name="Hepburn T."/>
            <person name="Howarth C."/>
            <person name="Jen D."/>
            <person name="Larson L."/>
            <person name="Lewis B."/>
            <person name="Mehta T."/>
            <person name="Park D."/>
            <person name="Pearson M."/>
            <person name="Roberts A."/>
            <person name="Saif S."/>
            <person name="Shea T."/>
            <person name="Shenoy N."/>
            <person name="Sisk P."/>
            <person name="Stolte C."/>
            <person name="Sykes S."/>
            <person name="Walk T."/>
            <person name="White J."/>
            <person name="Yandava C."/>
            <person name="Haas B."/>
            <person name="Henn M.R."/>
            <person name="Nusbaum C."/>
            <person name="Birren B."/>
        </authorList>
    </citation>
    <scope>NUCLEOTIDE SEQUENCE [LARGE SCALE GENOMIC DNA]</scope>
    <source>
        <strain evidence="3">NA</strain>
    </source>
</reference>
<feature type="compositionally biased region" description="Polar residues" evidence="1">
    <location>
        <begin position="44"/>
        <end position="53"/>
    </location>
</feature>
<gene>
    <name evidence="2" type="ORF">WUBG_15594</name>
</gene>
<organism evidence="2 3">
    <name type="scientific">Wuchereria bancrofti</name>
    <dbReference type="NCBI Taxonomy" id="6293"/>
    <lineage>
        <taxon>Eukaryota</taxon>
        <taxon>Metazoa</taxon>
        <taxon>Ecdysozoa</taxon>
        <taxon>Nematoda</taxon>
        <taxon>Chromadorea</taxon>
        <taxon>Rhabditida</taxon>
        <taxon>Spirurina</taxon>
        <taxon>Spiruromorpha</taxon>
        <taxon>Filarioidea</taxon>
        <taxon>Onchocercidae</taxon>
        <taxon>Wuchereria</taxon>
    </lineage>
</organism>
<feature type="compositionally biased region" description="Polar residues" evidence="1">
    <location>
        <begin position="23"/>
        <end position="33"/>
    </location>
</feature>
<dbReference type="AlphaFoldDB" id="J9AH82"/>
<sequence>MENLQSKRIYFDAEDRPPPSYWHSETQMQPSDDNNLKISHENENFSSLSSSKQIKTKIDPK</sequence>
<comment type="caution">
    <text evidence="2">The sequence shown here is derived from an EMBL/GenBank/DDBJ whole genome shotgun (WGS) entry which is preliminary data.</text>
</comment>
<proteinExistence type="predicted"/>
<evidence type="ECO:0000313" key="2">
    <source>
        <dbReference type="EMBL" id="EJW73500.1"/>
    </source>
</evidence>
<dbReference type="EMBL" id="ADBV01013944">
    <property type="protein sequence ID" value="EJW73500.1"/>
    <property type="molecule type" value="Genomic_DNA"/>
</dbReference>
<evidence type="ECO:0000256" key="1">
    <source>
        <dbReference type="SAM" id="MobiDB-lite"/>
    </source>
</evidence>
<accession>J9AH82</accession>
<dbReference type="Proteomes" id="UP000004810">
    <property type="component" value="Unassembled WGS sequence"/>
</dbReference>
<feature type="non-terminal residue" evidence="2">
    <location>
        <position position="61"/>
    </location>
</feature>
<name>J9AH82_WUCBA</name>
<feature type="compositionally biased region" description="Basic and acidic residues" evidence="1">
    <location>
        <begin position="34"/>
        <end position="43"/>
    </location>
</feature>
<feature type="region of interest" description="Disordered" evidence="1">
    <location>
        <begin position="1"/>
        <end position="61"/>
    </location>
</feature>
<protein>
    <submittedName>
        <fullName evidence="2">Uncharacterized protein</fullName>
    </submittedName>
</protein>
<evidence type="ECO:0000313" key="3">
    <source>
        <dbReference type="Proteomes" id="UP000004810"/>
    </source>
</evidence>